<comment type="caution">
    <text evidence="2">The sequence shown here is derived from an EMBL/GenBank/DDBJ whole genome shotgun (WGS) entry which is preliminary data.</text>
</comment>
<sequence>MEHYKSRNNDYFHFTNPHDDVSDLDDDVYNESQYSDVIDDDERSCDFNFHTYRPLNSQTSGVMNRGDTVEIGGFDNRALMYQLDNTMKNIFNKLQHTIEGIGARVSQIEDDACKIDSCLEDVKNCEERYHATTNRKLREMQTVLQEVHDDVLFLRDKHEIAGTRLQLAILRGSKREKMNVSPQSSCSTPLFNQRSNELTLAQAVSYRPVVSQSHEITAQQYISPPFQQSHTPQFPHFVQSQLSNTSYIHTGSPRNYKSEFHAKYMPGFASSYNTHLRSELSSSYEFSNVKPVNSFLRPQEEGGRSNYIHTPVAQTSPHALPIAIDVKEESRSEEDGDTIPVDDIVDKVTGMGFRRDLVKACVRKLTVNGSRVDLNSVLDKMMNNK</sequence>
<organism evidence="2 3">
    <name type="scientific">Ambrosia artemisiifolia</name>
    <name type="common">Common ragweed</name>
    <dbReference type="NCBI Taxonomy" id="4212"/>
    <lineage>
        <taxon>Eukaryota</taxon>
        <taxon>Viridiplantae</taxon>
        <taxon>Streptophyta</taxon>
        <taxon>Embryophyta</taxon>
        <taxon>Tracheophyta</taxon>
        <taxon>Spermatophyta</taxon>
        <taxon>Magnoliopsida</taxon>
        <taxon>eudicotyledons</taxon>
        <taxon>Gunneridae</taxon>
        <taxon>Pentapetalae</taxon>
        <taxon>asterids</taxon>
        <taxon>campanulids</taxon>
        <taxon>Asterales</taxon>
        <taxon>Asteraceae</taxon>
        <taxon>Asteroideae</taxon>
        <taxon>Heliantheae alliance</taxon>
        <taxon>Heliantheae</taxon>
        <taxon>Ambrosia</taxon>
    </lineage>
</organism>
<dbReference type="Pfam" id="PF07223">
    <property type="entry name" value="DUF1421"/>
    <property type="match status" value="1"/>
</dbReference>
<dbReference type="InterPro" id="IPR010820">
    <property type="entry name" value="DUF1421"/>
</dbReference>
<dbReference type="PANTHER" id="PTHR31805:SF29">
    <property type="entry name" value="DUF1421 DOMAIN-CONTAINING PROTEIN"/>
    <property type="match status" value="1"/>
</dbReference>
<protein>
    <recommendedName>
        <fullName evidence="1">DUF1421 domain-containing protein</fullName>
    </recommendedName>
</protein>
<keyword evidence="3" id="KW-1185">Reference proteome</keyword>
<evidence type="ECO:0000259" key="1">
    <source>
        <dbReference type="Pfam" id="PF07223"/>
    </source>
</evidence>
<reference evidence="2" key="1">
    <citation type="submission" date="2022-06" db="EMBL/GenBank/DDBJ databases">
        <title>Uncovering the hologenomic basis of an extraordinary plant invasion.</title>
        <authorList>
            <person name="Bieker V.C."/>
            <person name="Martin M.D."/>
            <person name="Gilbert T."/>
            <person name="Hodgins K."/>
            <person name="Battlay P."/>
            <person name="Petersen B."/>
            <person name="Wilson J."/>
        </authorList>
    </citation>
    <scope>NUCLEOTIDE SEQUENCE</scope>
    <source>
        <strain evidence="2">AA19_3_7</strain>
        <tissue evidence="2">Leaf</tissue>
    </source>
</reference>
<dbReference type="PANTHER" id="PTHR31805">
    <property type="entry name" value="RECEPTOR-LIKE KINASE, PUTATIVE (DUF1421)-RELATED"/>
    <property type="match status" value="1"/>
</dbReference>
<evidence type="ECO:0000313" key="2">
    <source>
        <dbReference type="EMBL" id="KAI7748867.1"/>
    </source>
</evidence>
<proteinExistence type="predicted"/>
<dbReference type="AlphaFoldDB" id="A0AAD5CWR1"/>
<evidence type="ECO:0000313" key="3">
    <source>
        <dbReference type="Proteomes" id="UP001206925"/>
    </source>
</evidence>
<name>A0AAD5CWR1_AMBAR</name>
<gene>
    <name evidence="2" type="ORF">M8C21_024954</name>
</gene>
<accession>A0AAD5CWR1</accession>
<feature type="domain" description="DUF1421" evidence="1">
    <location>
        <begin position="341"/>
        <end position="384"/>
    </location>
</feature>
<dbReference type="Proteomes" id="UP001206925">
    <property type="component" value="Unassembled WGS sequence"/>
</dbReference>
<dbReference type="EMBL" id="JAMZMK010006453">
    <property type="protein sequence ID" value="KAI7748867.1"/>
    <property type="molecule type" value="Genomic_DNA"/>
</dbReference>